<evidence type="ECO:0000256" key="1">
    <source>
        <dbReference type="SAM" id="Coils"/>
    </source>
</evidence>
<accession>A0A1B6E6Y1</accession>
<reference evidence="3" key="1">
    <citation type="submission" date="2015-12" db="EMBL/GenBank/DDBJ databases">
        <title>De novo transcriptome assembly of four potential Pierce s Disease insect vectors from Arizona vineyards.</title>
        <authorList>
            <person name="Tassone E.E."/>
        </authorList>
    </citation>
    <scope>NUCLEOTIDE SEQUENCE</scope>
</reference>
<feature type="compositionally biased region" description="Polar residues" evidence="2">
    <location>
        <begin position="108"/>
        <end position="123"/>
    </location>
</feature>
<evidence type="ECO:0000313" key="3">
    <source>
        <dbReference type="EMBL" id="JAS33700.1"/>
    </source>
</evidence>
<name>A0A1B6E6Y1_9HEMI</name>
<proteinExistence type="predicted"/>
<evidence type="ECO:0000256" key="2">
    <source>
        <dbReference type="SAM" id="MobiDB-lite"/>
    </source>
</evidence>
<gene>
    <name evidence="3" type="ORF">g.20120</name>
</gene>
<dbReference type="AlphaFoldDB" id="A0A1B6E6Y1"/>
<keyword evidence="1" id="KW-0175">Coiled coil</keyword>
<sequence>ERKEQIKFEQQLQKIEEEKEMEYAAEIKHNAEMYAKELKEEKEREREKQEMLCKETSDQLKALLEEKKKAEDKERELEKLDNIGIQKERNKLNLNNNYKKLKKKKKWNMQQKSNIMQKCMQKS</sequence>
<feature type="region of interest" description="Disordered" evidence="2">
    <location>
        <begin position="103"/>
        <end position="123"/>
    </location>
</feature>
<dbReference type="EMBL" id="GEDC01003598">
    <property type="protein sequence ID" value="JAS33700.1"/>
    <property type="molecule type" value="Transcribed_RNA"/>
</dbReference>
<feature type="non-terminal residue" evidence="3">
    <location>
        <position position="1"/>
    </location>
</feature>
<protein>
    <recommendedName>
        <fullName evidence="4">Trichohyalin-plectin-homology domain-containing protein</fullName>
    </recommendedName>
</protein>
<feature type="coiled-coil region" evidence="1">
    <location>
        <begin position="24"/>
        <end position="90"/>
    </location>
</feature>
<organism evidence="3">
    <name type="scientific">Clastoptera arizonana</name>
    <name type="common">Arizona spittle bug</name>
    <dbReference type="NCBI Taxonomy" id="38151"/>
    <lineage>
        <taxon>Eukaryota</taxon>
        <taxon>Metazoa</taxon>
        <taxon>Ecdysozoa</taxon>
        <taxon>Arthropoda</taxon>
        <taxon>Hexapoda</taxon>
        <taxon>Insecta</taxon>
        <taxon>Pterygota</taxon>
        <taxon>Neoptera</taxon>
        <taxon>Paraneoptera</taxon>
        <taxon>Hemiptera</taxon>
        <taxon>Auchenorrhyncha</taxon>
        <taxon>Cercopoidea</taxon>
        <taxon>Clastopteridae</taxon>
        <taxon>Clastoptera</taxon>
    </lineage>
</organism>
<evidence type="ECO:0008006" key="4">
    <source>
        <dbReference type="Google" id="ProtNLM"/>
    </source>
</evidence>